<protein>
    <submittedName>
        <fullName evidence="1">Minor tail protein</fullName>
    </submittedName>
</protein>
<name>A0A7T7GTJ9_9CAUD</name>
<organism evidence="1 2">
    <name type="scientific">Gordonia phage TinaLin</name>
    <dbReference type="NCBI Taxonomy" id="2797324"/>
    <lineage>
        <taxon>Viruses</taxon>
        <taxon>Duplodnaviria</taxon>
        <taxon>Heunggongvirae</taxon>
        <taxon>Uroviricota</taxon>
        <taxon>Caudoviricetes</taxon>
        <taxon>Ruthgordonvirinae</taxon>
        <taxon>Tinalinvirus</taxon>
        <taxon>Tinalinvirus tinalin</taxon>
    </lineage>
</organism>
<gene>
    <name evidence="1" type="primary">24</name>
    <name evidence="1" type="ORF">SEA_TINALIN_24</name>
</gene>
<dbReference type="Proteomes" id="UP000596151">
    <property type="component" value="Segment"/>
</dbReference>
<accession>A0A7T7GTJ9</accession>
<dbReference type="RefSeq" id="YP_010051040.1">
    <property type="nucleotide sequence ID" value="NC_054437.1"/>
</dbReference>
<proteinExistence type="predicted"/>
<dbReference type="GeneID" id="63911780"/>
<reference evidence="1 2" key="1">
    <citation type="submission" date="2020-10" db="EMBL/GenBank/DDBJ databases">
        <authorList>
            <person name="Tina S.-P."/>
            <person name="Abby P."/>
            <person name="Briggs L.A."/>
            <person name="Washington J.M."/>
            <person name="Garlena R.A."/>
            <person name="Russell D.A."/>
            <person name="Pope W.H."/>
            <person name="Jacobs-Sera D."/>
            <person name="Hatfull G.F."/>
        </authorList>
    </citation>
    <scope>NUCLEOTIDE SEQUENCE [LARGE SCALE GENOMIC DNA]</scope>
</reference>
<evidence type="ECO:0000313" key="1">
    <source>
        <dbReference type="EMBL" id="QQM15113.1"/>
    </source>
</evidence>
<dbReference type="EMBL" id="MW132713">
    <property type="protein sequence ID" value="QQM15113.1"/>
    <property type="molecule type" value="Genomic_DNA"/>
</dbReference>
<keyword evidence="2" id="KW-1185">Reference proteome</keyword>
<evidence type="ECO:0000313" key="2">
    <source>
        <dbReference type="Proteomes" id="UP000596151"/>
    </source>
</evidence>
<dbReference type="KEGG" id="vg:63911780"/>
<sequence length="276" mass="30758">MERVRVFWIGPNRGRVWDLESGSAGVVLDGGVTGQHFPEFTQVAATPARKAGRTYRTTRYDARRVGLKVLVGDPVWAKRIRYGAQWRDLDDEWNSSLSEEAEGRLCFVTNHGYRWLDCRVDSATDPAPATEPGKVGMIRYEYELVSDDAFYSGFAQPYSVLGDGKTSGLVHNLGQYPAYPVVTFRGPGRFTFGMGDRKTTLPELFSGESLTIDTDPDVLTVKDQNGRSRRPELPRGHDLSFQVPANESVEMWASVVSGTPGSRVTATISPKYRRAW</sequence>